<dbReference type="PROSITE" id="PS51257">
    <property type="entry name" value="PROKAR_LIPOPROTEIN"/>
    <property type="match status" value="1"/>
</dbReference>
<accession>A0A6G5QE78</accession>
<evidence type="ECO:0000313" key="2">
    <source>
        <dbReference type="EMBL" id="QCD43968.1"/>
    </source>
</evidence>
<reference evidence="2 3" key="1">
    <citation type="submission" date="2016-07" db="EMBL/GenBank/DDBJ databases">
        <title>Comparative genomics of the Campylobacter concisus group.</title>
        <authorList>
            <person name="Miller W.G."/>
            <person name="Yee E."/>
            <person name="Chapman M.H."/>
            <person name="Huynh S."/>
            <person name="Bono J.L."/>
            <person name="On S.L.W."/>
            <person name="StLeger J."/>
            <person name="Foster G."/>
            <person name="Parker C.T."/>
        </authorList>
    </citation>
    <scope>NUCLEOTIDE SEQUENCE [LARGE SCALE GENOMIC DNA]</scope>
    <source>
        <strain evidence="2 3">CCUG 21559</strain>
    </source>
</reference>
<evidence type="ECO:0008006" key="4">
    <source>
        <dbReference type="Google" id="ProtNLM"/>
    </source>
</evidence>
<keyword evidence="1" id="KW-0732">Signal</keyword>
<gene>
    <name evidence="2" type="ORF">CMUC_0149</name>
</gene>
<proteinExistence type="predicted"/>
<evidence type="ECO:0000313" key="3">
    <source>
        <dbReference type="Proteomes" id="UP000503264"/>
    </source>
</evidence>
<feature type="signal peptide" evidence="1">
    <location>
        <begin position="1"/>
        <end position="20"/>
    </location>
</feature>
<sequence>MRKFLLALGVVAMISGCATTNSTTGKANMKTVHQMPNKMQTIIFTDVNNPNYKVSATSSDMFDTAIFIDANGKKHELKNAPSANGIRLINEAEGIELFFGKGVAFFTPKKDAKELQLKYQE</sequence>
<dbReference type="AlphaFoldDB" id="A0A6G5QE78"/>
<organism evidence="2 3">
    <name type="scientific">Campylobacter mucosalis CCUG 21559</name>
    <dbReference type="NCBI Taxonomy" id="1032067"/>
    <lineage>
        <taxon>Bacteria</taxon>
        <taxon>Pseudomonadati</taxon>
        <taxon>Campylobacterota</taxon>
        <taxon>Epsilonproteobacteria</taxon>
        <taxon>Campylobacterales</taxon>
        <taxon>Campylobacteraceae</taxon>
        <taxon>Campylobacter</taxon>
    </lineage>
</organism>
<dbReference type="RefSeq" id="WP_171993271.1">
    <property type="nucleotide sequence ID" value="NZ_CP012542.1"/>
</dbReference>
<protein>
    <recommendedName>
        <fullName evidence="4">Lipoprotein</fullName>
    </recommendedName>
</protein>
<feature type="chain" id="PRO_5026080052" description="Lipoprotein" evidence="1">
    <location>
        <begin position="21"/>
        <end position="121"/>
    </location>
</feature>
<keyword evidence="3" id="KW-1185">Reference proteome</keyword>
<dbReference type="EMBL" id="CP012542">
    <property type="protein sequence ID" value="QCD43968.1"/>
    <property type="molecule type" value="Genomic_DNA"/>
</dbReference>
<evidence type="ECO:0000256" key="1">
    <source>
        <dbReference type="SAM" id="SignalP"/>
    </source>
</evidence>
<dbReference type="Proteomes" id="UP000503264">
    <property type="component" value="Chromosome"/>
</dbReference>
<name>A0A6G5QE78_9BACT</name>